<dbReference type="SUPFAM" id="SSF69065">
    <property type="entry name" value="RNase III domain-like"/>
    <property type="match status" value="1"/>
</dbReference>
<dbReference type="Proteomes" id="UP000054771">
    <property type="component" value="Unassembled WGS sequence"/>
</dbReference>
<dbReference type="InterPro" id="IPR000999">
    <property type="entry name" value="RNase_III_dom"/>
</dbReference>
<reference evidence="3" key="1">
    <citation type="journal article" date="2016" name="Genome Announc.">
        <title>Draft genome sequences of fungus Aspergillus calidoustus.</title>
        <authorList>
            <person name="Horn F."/>
            <person name="Linde J."/>
            <person name="Mattern D.J."/>
            <person name="Walther G."/>
            <person name="Guthke R."/>
            <person name="Scherlach K."/>
            <person name="Martin K."/>
            <person name="Brakhage A.A."/>
            <person name="Petzke L."/>
            <person name="Valiante V."/>
        </authorList>
    </citation>
    <scope>NUCLEOTIDE SEQUENCE [LARGE SCALE GENOMIC DNA]</scope>
    <source>
        <strain evidence="3">SF006504</strain>
    </source>
</reference>
<dbReference type="AlphaFoldDB" id="A0A0U5CIV7"/>
<dbReference type="PROSITE" id="PS50142">
    <property type="entry name" value="RNASE_3_2"/>
    <property type="match status" value="1"/>
</dbReference>
<feature type="domain" description="RNase III" evidence="1">
    <location>
        <begin position="1"/>
        <end position="115"/>
    </location>
</feature>
<accession>A0A0U5CIV7</accession>
<gene>
    <name evidence="2" type="ORF">ASPCAL13935</name>
</gene>
<organism evidence="2 3">
    <name type="scientific">Aspergillus calidoustus</name>
    <dbReference type="NCBI Taxonomy" id="454130"/>
    <lineage>
        <taxon>Eukaryota</taxon>
        <taxon>Fungi</taxon>
        <taxon>Dikarya</taxon>
        <taxon>Ascomycota</taxon>
        <taxon>Pezizomycotina</taxon>
        <taxon>Eurotiomycetes</taxon>
        <taxon>Eurotiomycetidae</taxon>
        <taxon>Eurotiales</taxon>
        <taxon>Aspergillaceae</taxon>
        <taxon>Aspergillus</taxon>
        <taxon>Aspergillus subgen. Nidulantes</taxon>
    </lineage>
</organism>
<evidence type="ECO:0000313" key="3">
    <source>
        <dbReference type="Proteomes" id="UP000054771"/>
    </source>
</evidence>
<dbReference type="GO" id="GO:0006396">
    <property type="term" value="P:RNA processing"/>
    <property type="evidence" value="ECO:0007669"/>
    <property type="project" value="InterPro"/>
</dbReference>
<name>A0A0U5CIV7_ASPCI</name>
<evidence type="ECO:0000259" key="1">
    <source>
        <dbReference type="PROSITE" id="PS50142"/>
    </source>
</evidence>
<evidence type="ECO:0000313" key="2">
    <source>
        <dbReference type="EMBL" id="CEL10826.1"/>
    </source>
</evidence>
<dbReference type="OMA" id="WIDSGRN"/>
<dbReference type="InterPro" id="IPR036389">
    <property type="entry name" value="RNase_III_sf"/>
</dbReference>
<dbReference type="STRING" id="454130.A0A0U5CIV7"/>
<dbReference type="Gene3D" id="1.10.1520.10">
    <property type="entry name" value="Ribonuclease III domain"/>
    <property type="match status" value="1"/>
</dbReference>
<proteinExistence type="predicted"/>
<protein>
    <recommendedName>
        <fullName evidence="1">RNase III domain-containing protein</fullName>
    </recommendedName>
</protein>
<keyword evidence="3" id="KW-1185">Reference proteome</keyword>
<dbReference type="Pfam" id="PF00636">
    <property type="entry name" value="Ribonuclease_3"/>
    <property type="match status" value="1"/>
</dbReference>
<sequence>MDVHDVENFIRYEFNDKALLAAAFIPSKNGRLGFLGDKVIGLILLDDWYRTRTNCLEGSQQLERYASNLTMAAEARRAHFNQVNPPGSRRRQQLGTHGLATEVEAVVGAVWVDSNRNWDVTKRCYERIKA</sequence>
<dbReference type="GO" id="GO:0004525">
    <property type="term" value="F:ribonuclease III activity"/>
    <property type="evidence" value="ECO:0007669"/>
    <property type="project" value="InterPro"/>
</dbReference>
<dbReference type="EMBL" id="CDMC01000021">
    <property type="protein sequence ID" value="CEL10826.1"/>
    <property type="molecule type" value="Genomic_DNA"/>
</dbReference>
<dbReference type="OrthoDB" id="67027at2759"/>